<feature type="compositionally biased region" description="Basic and acidic residues" evidence="1">
    <location>
        <begin position="54"/>
        <end position="72"/>
    </location>
</feature>
<keyword evidence="4" id="KW-1185">Reference proteome</keyword>
<sequence length="72" mass="8146">MLLLATLQFLNIGWTFTYISLQPPGFLVPPRILISKAHPITQRCSISLPGLHSFHSERSGPSRRSYNPEKKV</sequence>
<evidence type="ECO:0000313" key="3">
    <source>
        <dbReference type="EMBL" id="PUU73178.1"/>
    </source>
</evidence>
<organism evidence="3 4">
    <name type="scientific">Tuber borchii</name>
    <name type="common">White truffle</name>
    <dbReference type="NCBI Taxonomy" id="42251"/>
    <lineage>
        <taxon>Eukaryota</taxon>
        <taxon>Fungi</taxon>
        <taxon>Dikarya</taxon>
        <taxon>Ascomycota</taxon>
        <taxon>Pezizomycotina</taxon>
        <taxon>Pezizomycetes</taxon>
        <taxon>Pezizales</taxon>
        <taxon>Tuberaceae</taxon>
        <taxon>Tuber</taxon>
    </lineage>
</organism>
<accession>A0A2T6ZCG0</accession>
<dbReference type="AlphaFoldDB" id="A0A2T6ZCG0"/>
<dbReference type="Proteomes" id="UP000244722">
    <property type="component" value="Unassembled WGS sequence"/>
</dbReference>
<dbReference type="EMBL" id="NESQ01000407">
    <property type="protein sequence ID" value="PUU73178.1"/>
    <property type="molecule type" value="Genomic_DNA"/>
</dbReference>
<evidence type="ECO:0000256" key="2">
    <source>
        <dbReference type="SAM" id="SignalP"/>
    </source>
</evidence>
<evidence type="ECO:0000256" key="1">
    <source>
        <dbReference type="SAM" id="MobiDB-lite"/>
    </source>
</evidence>
<name>A0A2T6ZCG0_TUBBO</name>
<evidence type="ECO:0000313" key="4">
    <source>
        <dbReference type="Proteomes" id="UP000244722"/>
    </source>
</evidence>
<comment type="caution">
    <text evidence="3">The sequence shown here is derived from an EMBL/GenBank/DDBJ whole genome shotgun (WGS) entry which is preliminary data.</text>
</comment>
<reference evidence="3 4" key="1">
    <citation type="submission" date="2017-04" db="EMBL/GenBank/DDBJ databases">
        <title>Draft genome sequence of Tuber borchii Vittad., a whitish edible truffle.</title>
        <authorList>
            <consortium name="DOE Joint Genome Institute"/>
            <person name="Murat C."/>
            <person name="Kuo A."/>
            <person name="Barry K.W."/>
            <person name="Clum A."/>
            <person name="Dockter R.B."/>
            <person name="Fauchery L."/>
            <person name="Iotti M."/>
            <person name="Kohler A."/>
            <person name="Labutti K."/>
            <person name="Lindquist E.A."/>
            <person name="Lipzen A."/>
            <person name="Ohm R.A."/>
            <person name="Wang M."/>
            <person name="Grigoriev I.V."/>
            <person name="Zambonelli A."/>
            <person name="Martin F.M."/>
        </authorList>
    </citation>
    <scope>NUCLEOTIDE SEQUENCE [LARGE SCALE GENOMIC DNA]</scope>
    <source>
        <strain evidence="3 4">Tbo3840</strain>
    </source>
</reference>
<feature type="region of interest" description="Disordered" evidence="1">
    <location>
        <begin position="52"/>
        <end position="72"/>
    </location>
</feature>
<gene>
    <name evidence="3" type="ORF">B9Z19DRAFT_570834</name>
</gene>
<protein>
    <submittedName>
        <fullName evidence="3">Uncharacterized protein</fullName>
    </submittedName>
</protein>
<feature type="chain" id="PRO_5015723586" evidence="2">
    <location>
        <begin position="16"/>
        <end position="72"/>
    </location>
</feature>
<keyword evidence="2" id="KW-0732">Signal</keyword>
<feature type="signal peptide" evidence="2">
    <location>
        <begin position="1"/>
        <end position="15"/>
    </location>
</feature>
<proteinExistence type="predicted"/>